<dbReference type="SUPFAM" id="SSF52833">
    <property type="entry name" value="Thioredoxin-like"/>
    <property type="match status" value="1"/>
</dbReference>
<sequence length="221" mass="25380">MQLIIGNKNYSSWSFRGWLMLVQNGIPFNENKLTLFTDSFYRTLEVYSPAAKVPVLIDGDVTVWDSLAICEYINETYCQGRAWPQDNIERAKARAISCEMHSGFTALRNEMPMNCRARRHVELSEAAQNDIARIDQIWRDQMLKYSDNGGWLFGEWSIADCMFAPVVLRFKTYGIEVSELSKRYMDKVQQSAAVKAWLKEALQETDIVPEDEAGTDVAQRV</sequence>
<dbReference type="SFLD" id="SFLDS00019">
    <property type="entry name" value="Glutathione_Transferase_(cytos"/>
    <property type="match status" value="1"/>
</dbReference>
<dbReference type="GO" id="GO:0016034">
    <property type="term" value="F:maleylacetoacetate isomerase activity"/>
    <property type="evidence" value="ECO:0007669"/>
    <property type="project" value="TreeGrafter"/>
</dbReference>
<dbReference type="InterPro" id="IPR036282">
    <property type="entry name" value="Glutathione-S-Trfase_C_sf"/>
</dbReference>
<feature type="domain" description="GST N-terminal" evidence="1">
    <location>
        <begin position="1"/>
        <end position="81"/>
    </location>
</feature>
<dbReference type="EMBL" id="WXWW01000136">
    <property type="protein sequence ID" value="NAW65314.1"/>
    <property type="molecule type" value="Genomic_DNA"/>
</dbReference>
<dbReference type="Pfam" id="PF13409">
    <property type="entry name" value="GST_N_2"/>
    <property type="match status" value="1"/>
</dbReference>
<dbReference type="SUPFAM" id="SSF47616">
    <property type="entry name" value="GST C-terminal domain-like"/>
    <property type="match status" value="1"/>
</dbReference>
<dbReference type="PANTHER" id="PTHR42673:SF4">
    <property type="entry name" value="MALEYLACETOACETATE ISOMERASE"/>
    <property type="match status" value="1"/>
</dbReference>
<evidence type="ECO:0000313" key="3">
    <source>
        <dbReference type="Proteomes" id="UP000465712"/>
    </source>
</evidence>
<dbReference type="RefSeq" id="WP_161444316.1">
    <property type="nucleotide sequence ID" value="NZ_WXWW01000136.1"/>
</dbReference>
<dbReference type="Proteomes" id="UP000465712">
    <property type="component" value="Unassembled WGS sequence"/>
</dbReference>
<organism evidence="2 3">
    <name type="scientific">Photobacterium halotolerans</name>
    <dbReference type="NCBI Taxonomy" id="265726"/>
    <lineage>
        <taxon>Bacteria</taxon>
        <taxon>Pseudomonadati</taxon>
        <taxon>Pseudomonadota</taxon>
        <taxon>Gammaproteobacteria</taxon>
        <taxon>Vibrionales</taxon>
        <taxon>Vibrionaceae</taxon>
        <taxon>Photobacterium</taxon>
    </lineage>
</organism>
<dbReference type="AlphaFoldDB" id="A0A7X5ARN9"/>
<dbReference type="InterPro" id="IPR040079">
    <property type="entry name" value="Glutathione_S-Trfase"/>
</dbReference>
<evidence type="ECO:0000313" key="2">
    <source>
        <dbReference type="EMBL" id="NAW65314.1"/>
    </source>
</evidence>
<comment type="caution">
    <text evidence="2">The sequence shown here is derived from an EMBL/GenBank/DDBJ whole genome shotgun (WGS) entry which is preliminary data.</text>
</comment>
<dbReference type="GO" id="GO:0006749">
    <property type="term" value="P:glutathione metabolic process"/>
    <property type="evidence" value="ECO:0007669"/>
    <property type="project" value="TreeGrafter"/>
</dbReference>
<dbReference type="Gene3D" id="3.40.30.10">
    <property type="entry name" value="Glutaredoxin"/>
    <property type="match status" value="1"/>
</dbReference>
<dbReference type="InterPro" id="IPR036249">
    <property type="entry name" value="Thioredoxin-like_sf"/>
</dbReference>
<dbReference type="Pfam" id="PF13410">
    <property type="entry name" value="GST_C_2"/>
    <property type="match status" value="1"/>
</dbReference>
<dbReference type="Gene3D" id="1.20.1050.10">
    <property type="match status" value="1"/>
</dbReference>
<dbReference type="PROSITE" id="PS50404">
    <property type="entry name" value="GST_NTER"/>
    <property type="match status" value="1"/>
</dbReference>
<name>A0A7X5ARN9_9GAMM</name>
<accession>A0A7X5ARN9</accession>
<dbReference type="GO" id="GO:0004364">
    <property type="term" value="F:glutathione transferase activity"/>
    <property type="evidence" value="ECO:0007669"/>
    <property type="project" value="TreeGrafter"/>
</dbReference>
<dbReference type="PANTHER" id="PTHR42673">
    <property type="entry name" value="MALEYLACETOACETATE ISOMERASE"/>
    <property type="match status" value="1"/>
</dbReference>
<reference evidence="2 3" key="1">
    <citation type="submission" date="2017-05" db="EMBL/GenBank/DDBJ databases">
        <title>High clonality and local adaptation shapes Vibrionaceae linages within an endangered oasis.</title>
        <authorList>
            <person name="Vazquez-Rosas-Landa M."/>
        </authorList>
    </citation>
    <scope>NUCLEOTIDE SEQUENCE [LARGE SCALE GENOMIC DNA]</scope>
    <source>
        <strain evidence="2 3">P46_P4S1P180</strain>
    </source>
</reference>
<dbReference type="InterPro" id="IPR004045">
    <property type="entry name" value="Glutathione_S-Trfase_N"/>
</dbReference>
<proteinExistence type="predicted"/>
<keyword evidence="2" id="KW-0808">Transferase</keyword>
<protein>
    <submittedName>
        <fullName evidence="2">Glutathione S-transferase</fullName>
    </submittedName>
</protein>
<dbReference type="CDD" id="cd03043">
    <property type="entry name" value="GST_N_1"/>
    <property type="match status" value="1"/>
</dbReference>
<dbReference type="CDD" id="cd03194">
    <property type="entry name" value="GST_C_3"/>
    <property type="match status" value="1"/>
</dbReference>
<dbReference type="GO" id="GO:0006559">
    <property type="term" value="P:L-phenylalanine catabolic process"/>
    <property type="evidence" value="ECO:0007669"/>
    <property type="project" value="TreeGrafter"/>
</dbReference>
<gene>
    <name evidence="2" type="ORF">CAG72_08800</name>
</gene>
<evidence type="ECO:0000259" key="1">
    <source>
        <dbReference type="PROSITE" id="PS50404"/>
    </source>
</evidence>